<reference evidence="13 14" key="1">
    <citation type="submission" date="2019-03" db="EMBL/GenBank/DDBJ databases">
        <authorList>
            <person name="Kim M.K.M."/>
        </authorList>
    </citation>
    <scope>NUCLEOTIDE SEQUENCE [LARGE SCALE GENOMIC DNA]</scope>
    <source>
        <strain evidence="13 14">17J68-15</strain>
    </source>
</reference>
<dbReference type="Pfam" id="PF03471">
    <property type="entry name" value="CorC_HlyC"/>
    <property type="match status" value="1"/>
</dbReference>
<dbReference type="CDD" id="cd04590">
    <property type="entry name" value="CBS_pair_CorC_HlyC_assoc"/>
    <property type="match status" value="1"/>
</dbReference>
<evidence type="ECO:0000256" key="2">
    <source>
        <dbReference type="ARBA" id="ARBA00022475"/>
    </source>
</evidence>
<dbReference type="SMART" id="SM01091">
    <property type="entry name" value="CorC_HlyC"/>
    <property type="match status" value="1"/>
</dbReference>
<evidence type="ECO:0000313" key="14">
    <source>
        <dbReference type="Proteomes" id="UP000295164"/>
    </source>
</evidence>
<evidence type="ECO:0000256" key="3">
    <source>
        <dbReference type="ARBA" id="ARBA00022692"/>
    </source>
</evidence>
<gene>
    <name evidence="13" type="ORF">E0486_03825</name>
</gene>
<evidence type="ECO:0000256" key="5">
    <source>
        <dbReference type="ARBA" id="ARBA00022989"/>
    </source>
</evidence>
<dbReference type="InterPro" id="IPR051676">
    <property type="entry name" value="UPF0053_domain"/>
</dbReference>
<dbReference type="Pfam" id="PF00571">
    <property type="entry name" value="CBS"/>
    <property type="match status" value="1"/>
</dbReference>
<dbReference type="InterPro" id="IPR046342">
    <property type="entry name" value="CBS_dom_sf"/>
</dbReference>
<feature type="transmembrane region" description="Helical" evidence="10">
    <location>
        <begin position="54"/>
        <end position="74"/>
    </location>
</feature>
<keyword evidence="2" id="KW-1003">Cell membrane</keyword>
<dbReference type="PANTHER" id="PTHR43099">
    <property type="entry name" value="UPF0053 PROTEIN YRKA"/>
    <property type="match status" value="1"/>
</dbReference>
<keyword evidence="4" id="KW-0677">Repeat</keyword>
<dbReference type="Gene3D" id="3.10.580.10">
    <property type="entry name" value="CBS-domain"/>
    <property type="match status" value="1"/>
</dbReference>
<dbReference type="Pfam" id="PF01595">
    <property type="entry name" value="CNNM"/>
    <property type="match status" value="1"/>
</dbReference>
<dbReference type="PROSITE" id="PS51371">
    <property type="entry name" value="CBS"/>
    <property type="match status" value="1"/>
</dbReference>
<keyword evidence="3 9" id="KW-0812">Transmembrane</keyword>
<dbReference type="InterPro" id="IPR005170">
    <property type="entry name" value="Transptr-assoc_dom"/>
</dbReference>
<dbReference type="Proteomes" id="UP000295164">
    <property type="component" value="Unassembled WGS sequence"/>
</dbReference>
<keyword evidence="7 9" id="KW-0472">Membrane</keyword>
<dbReference type="Gene3D" id="3.30.465.10">
    <property type="match status" value="1"/>
</dbReference>
<name>A0A4R4E3S8_9BACT</name>
<comment type="subcellular location">
    <subcellularLocation>
        <location evidence="1">Cell membrane</location>
        <topology evidence="1">Multi-pass membrane protein</topology>
    </subcellularLocation>
</comment>
<proteinExistence type="predicted"/>
<dbReference type="RefSeq" id="WP_131850813.1">
    <property type="nucleotide sequence ID" value="NZ_SKFH01000003.1"/>
</dbReference>
<dbReference type="SUPFAM" id="SSF54631">
    <property type="entry name" value="CBS-domain pair"/>
    <property type="match status" value="1"/>
</dbReference>
<keyword evidence="14" id="KW-1185">Reference proteome</keyword>
<evidence type="ECO:0000256" key="9">
    <source>
        <dbReference type="PROSITE-ProRule" id="PRU01193"/>
    </source>
</evidence>
<dbReference type="OrthoDB" id="9798188at2"/>
<dbReference type="PANTHER" id="PTHR43099:SF2">
    <property type="entry name" value="UPF0053 PROTEIN YRKA"/>
    <property type="match status" value="1"/>
</dbReference>
<keyword evidence="5 9" id="KW-1133">Transmembrane helix</keyword>
<evidence type="ECO:0000256" key="10">
    <source>
        <dbReference type="SAM" id="Phobius"/>
    </source>
</evidence>
<evidence type="ECO:0000256" key="1">
    <source>
        <dbReference type="ARBA" id="ARBA00004651"/>
    </source>
</evidence>
<feature type="domain" description="CBS" evidence="11">
    <location>
        <begin position="279"/>
        <end position="335"/>
    </location>
</feature>
<dbReference type="GO" id="GO:0005886">
    <property type="term" value="C:plasma membrane"/>
    <property type="evidence" value="ECO:0007669"/>
    <property type="project" value="UniProtKB-SubCell"/>
</dbReference>
<evidence type="ECO:0000313" key="13">
    <source>
        <dbReference type="EMBL" id="TCZ74214.1"/>
    </source>
</evidence>
<organism evidence="13 14">
    <name type="scientific">Flaviaesturariibacter aridisoli</name>
    <dbReference type="NCBI Taxonomy" id="2545761"/>
    <lineage>
        <taxon>Bacteria</taxon>
        <taxon>Pseudomonadati</taxon>
        <taxon>Bacteroidota</taxon>
        <taxon>Chitinophagia</taxon>
        <taxon>Chitinophagales</taxon>
        <taxon>Chitinophagaceae</taxon>
        <taxon>Flaviaestuariibacter</taxon>
    </lineage>
</organism>
<protein>
    <submittedName>
        <fullName evidence="13">HlyC/CorC family transporter</fullName>
    </submittedName>
</protein>
<dbReference type="InterPro" id="IPR000644">
    <property type="entry name" value="CBS_dom"/>
</dbReference>
<sequence>MEIFILLGLILLNGLFVMSEIALVSARKPRLESAAEKGDARARSALDLSMNPEIFLSAAQIGITVIAILTGVYSGERFGAYLQPWLERFDTLRPYAKGLSTTMVVIVVTFLSIVFGELIPKRIGLQRAETIAKLMAKPMRIFAKITHPFVWLLNKTSNGFFKLFKIRTVSDDTVTEEEIKAIISEGTEAGTIEEEEREMIERIFHLGDRNITSLMTHRSDMAWFDLTDPELQVRERIIAEPHSIYPVCEGDIDNMKGIVSIKDLYVANDLSNLENLRTLMKPALFVPNNNSAYQVMEKLRATKNYAAFIVDEYGSVLGMITLSDIMEAIIGDMPEMGDEEDYAIIGREDGSFLVDAQINFYDFLSYFDKTDYLDDEFQFDTLAGCILHELERIPHTGDTLYWRDFHIEIIDMDGHRIDKVLVKTDEEPGPLSPEGGT</sequence>
<evidence type="ECO:0000259" key="11">
    <source>
        <dbReference type="PROSITE" id="PS51371"/>
    </source>
</evidence>
<dbReference type="SUPFAM" id="SSF56176">
    <property type="entry name" value="FAD-binding/transporter-associated domain-like"/>
    <property type="match status" value="1"/>
</dbReference>
<feature type="domain" description="CNNM transmembrane" evidence="12">
    <location>
        <begin position="1"/>
        <end position="196"/>
    </location>
</feature>
<dbReference type="PROSITE" id="PS51846">
    <property type="entry name" value="CNNM"/>
    <property type="match status" value="1"/>
</dbReference>
<dbReference type="InterPro" id="IPR044751">
    <property type="entry name" value="Ion_transp-like_CBS"/>
</dbReference>
<evidence type="ECO:0000256" key="8">
    <source>
        <dbReference type="PROSITE-ProRule" id="PRU00703"/>
    </source>
</evidence>
<keyword evidence="6 8" id="KW-0129">CBS domain</keyword>
<comment type="caution">
    <text evidence="13">The sequence shown here is derived from an EMBL/GenBank/DDBJ whole genome shotgun (WGS) entry which is preliminary data.</text>
</comment>
<dbReference type="AlphaFoldDB" id="A0A4R4E3S8"/>
<evidence type="ECO:0000256" key="6">
    <source>
        <dbReference type="ARBA" id="ARBA00023122"/>
    </source>
</evidence>
<evidence type="ECO:0000259" key="12">
    <source>
        <dbReference type="PROSITE" id="PS51846"/>
    </source>
</evidence>
<dbReference type="GO" id="GO:0050660">
    <property type="term" value="F:flavin adenine dinucleotide binding"/>
    <property type="evidence" value="ECO:0007669"/>
    <property type="project" value="InterPro"/>
</dbReference>
<feature type="transmembrane region" description="Helical" evidence="10">
    <location>
        <begin position="95"/>
        <end position="115"/>
    </location>
</feature>
<accession>A0A4R4E3S8</accession>
<evidence type="ECO:0000256" key="4">
    <source>
        <dbReference type="ARBA" id="ARBA00022737"/>
    </source>
</evidence>
<dbReference type="InterPro" id="IPR002550">
    <property type="entry name" value="CNNM"/>
</dbReference>
<dbReference type="InterPro" id="IPR016169">
    <property type="entry name" value="FAD-bd_PCMH_sub2"/>
</dbReference>
<dbReference type="EMBL" id="SKFH01000003">
    <property type="protein sequence ID" value="TCZ74214.1"/>
    <property type="molecule type" value="Genomic_DNA"/>
</dbReference>
<dbReference type="InterPro" id="IPR036318">
    <property type="entry name" value="FAD-bd_PCMH-like_sf"/>
</dbReference>
<evidence type="ECO:0000256" key="7">
    <source>
        <dbReference type="ARBA" id="ARBA00023136"/>
    </source>
</evidence>